<dbReference type="Proteomes" id="UP001205105">
    <property type="component" value="Unassembled WGS sequence"/>
</dbReference>
<evidence type="ECO:0000313" key="2">
    <source>
        <dbReference type="EMBL" id="KAI7840458.1"/>
    </source>
</evidence>
<evidence type="ECO:0000256" key="1">
    <source>
        <dbReference type="SAM" id="MobiDB-lite"/>
    </source>
</evidence>
<protein>
    <submittedName>
        <fullName evidence="2">Uncharacterized protein</fullName>
    </submittedName>
</protein>
<evidence type="ECO:0000313" key="3">
    <source>
        <dbReference type="Proteomes" id="UP001205105"/>
    </source>
</evidence>
<keyword evidence="3" id="KW-1185">Reference proteome</keyword>
<reference evidence="2" key="1">
    <citation type="submission" date="2020-11" db="EMBL/GenBank/DDBJ databases">
        <title>Chlorella ohadii genome sequencing and assembly.</title>
        <authorList>
            <person name="Murik O."/>
            <person name="Treves H."/>
            <person name="Kedem I."/>
            <person name="Shotland Y."/>
            <person name="Kaplan A."/>
        </authorList>
    </citation>
    <scope>NUCLEOTIDE SEQUENCE</scope>
    <source>
        <strain evidence="2">1</strain>
    </source>
</reference>
<dbReference type="EMBL" id="JADXDR010000079">
    <property type="protein sequence ID" value="KAI7840458.1"/>
    <property type="molecule type" value="Genomic_DNA"/>
</dbReference>
<feature type="region of interest" description="Disordered" evidence="1">
    <location>
        <begin position="1"/>
        <end position="52"/>
    </location>
</feature>
<sequence>MRAAAPCARHPSLLRGSGRPGQRYRRPALRPEAASAAPPGDRNGGGGKQGHASAPLAWWHHWLQWPQLAAPSRQQNMPQYEALQRTAAEQALWDETLAQLIVRAQQGLESTRKEAELARQFNESMEWPSRELKEQWEARQQAQPNASAAAAVAWASAAAGNEAAAVAAAQRADMQPAAYAASAAGQWDRAAAAWRAAYDSLEAAAQADPGSEAVQQAAAAVEAARGFRRQLLSEQG</sequence>
<proteinExistence type="predicted"/>
<comment type="caution">
    <text evidence="2">The sequence shown here is derived from an EMBL/GenBank/DDBJ whole genome shotgun (WGS) entry which is preliminary data.</text>
</comment>
<accession>A0AAD5DQB8</accession>
<name>A0AAD5DQB8_9CHLO</name>
<gene>
    <name evidence="2" type="ORF">COHA_005760</name>
</gene>
<dbReference type="AlphaFoldDB" id="A0AAD5DQB8"/>
<organism evidence="2 3">
    <name type="scientific">Chlorella ohadii</name>
    <dbReference type="NCBI Taxonomy" id="2649997"/>
    <lineage>
        <taxon>Eukaryota</taxon>
        <taxon>Viridiplantae</taxon>
        <taxon>Chlorophyta</taxon>
        <taxon>core chlorophytes</taxon>
        <taxon>Trebouxiophyceae</taxon>
        <taxon>Chlorellales</taxon>
        <taxon>Chlorellaceae</taxon>
        <taxon>Chlorella clade</taxon>
        <taxon>Chlorella</taxon>
    </lineage>
</organism>